<keyword evidence="2" id="KW-1185">Reference proteome</keyword>
<name>A0AAD6ME39_9ROSI</name>
<dbReference type="Proteomes" id="UP001164929">
    <property type="component" value="Chromosome 10"/>
</dbReference>
<evidence type="ECO:0000313" key="1">
    <source>
        <dbReference type="EMBL" id="KAJ6982607.1"/>
    </source>
</evidence>
<dbReference type="AlphaFoldDB" id="A0AAD6ME39"/>
<dbReference type="EMBL" id="JAQIZT010000010">
    <property type="protein sequence ID" value="KAJ6982607.1"/>
    <property type="molecule type" value="Genomic_DNA"/>
</dbReference>
<sequence length="105" mass="11747">MVIGEVLGDEIYVDVLQTRPSRILFGYLFCKIHEKKQIDNKPNRGAMDVPNIFGPEQGPVACQSASLLTSKRHCGLCYEEMLKLKHAIANKDWLHGPGQKGRPPC</sequence>
<comment type="caution">
    <text evidence="1">The sequence shown here is derived from an EMBL/GenBank/DDBJ whole genome shotgun (WGS) entry which is preliminary data.</text>
</comment>
<protein>
    <submittedName>
        <fullName evidence="1">Uncharacterized protein</fullName>
    </submittedName>
</protein>
<reference evidence="1" key="1">
    <citation type="journal article" date="2023" name="Mol. Ecol. Resour.">
        <title>Chromosome-level genome assembly of a triploid poplar Populus alba 'Berolinensis'.</title>
        <authorList>
            <person name="Chen S."/>
            <person name="Yu Y."/>
            <person name="Wang X."/>
            <person name="Wang S."/>
            <person name="Zhang T."/>
            <person name="Zhou Y."/>
            <person name="He R."/>
            <person name="Meng N."/>
            <person name="Wang Y."/>
            <person name="Liu W."/>
            <person name="Liu Z."/>
            <person name="Liu J."/>
            <person name="Guo Q."/>
            <person name="Huang H."/>
            <person name="Sederoff R.R."/>
            <person name="Wang G."/>
            <person name="Qu G."/>
            <person name="Chen S."/>
        </authorList>
    </citation>
    <scope>NUCLEOTIDE SEQUENCE</scope>
    <source>
        <strain evidence="1">SC-2020</strain>
    </source>
</reference>
<organism evidence="1 2">
    <name type="scientific">Populus alba x Populus x berolinensis</name>
    <dbReference type="NCBI Taxonomy" id="444605"/>
    <lineage>
        <taxon>Eukaryota</taxon>
        <taxon>Viridiplantae</taxon>
        <taxon>Streptophyta</taxon>
        <taxon>Embryophyta</taxon>
        <taxon>Tracheophyta</taxon>
        <taxon>Spermatophyta</taxon>
        <taxon>Magnoliopsida</taxon>
        <taxon>eudicotyledons</taxon>
        <taxon>Gunneridae</taxon>
        <taxon>Pentapetalae</taxon>
        <taxon>rosids</taxon>
        <taxon>fabids</taxon>
        <taxon>Malpighiales</taxon>
        <taxon>Salicaceae</taxon>
        <taxon>Saliceae</taxon>
        <taxon>Populus</taxon>
    </lineage>
</organism>
<proteinExistence type="predicted"/>
<gene>
    <name evidence="1" type="ORF">NC653_025657</name>
</gene>
<accession>A0AAD6ME39</accession>
<evidence type="ECO:0000313" key="2">
    <source>
        <dbReference type="Proteomes" id="UP001164929"/>
    </source>
</evidence>